<keyword evidence="1" id="KW-0732">Signal</keyword>
<dbReference type="AlphaFoldDB" id="A0A8H5WV15"/>
<dbReference type="Gene3D" id="2.60.420.10">
    <property type="entry name" value="Maltose phosphorylase, domain 3"/>
    <property type="match status" value="1"/>
</dbReference>
<dbReference type="SUPFAM" id="SSF48208">
    <property type="entry name" value="Six-hairpin glycosidases"/>
    <property type="match status" value="1"/>
</dbReference>
<dbReference type="PANTHER" id="PTHR34987:SF4">
    <property type="entry name" value="ALPHA-L-RHAMNOSIDASE C-TERMINAL DOMAIN-CONTAINING PROTEIN"/>
    <property type="match status" value="1"/>
</dbReference>
<accession>A0A8H5WV15</accession>
<feature type="domain" description="Alpha-L-rhamnosidase six-hairpin glycosidase" evidence="2">
    <location>
        <begin position="409"/>
        <end position="606"/>
    </location>
</feature>
<dbReference type="InterPro" id="IPR035396">
    <property type="entry name" value="Bac_rhamnosid6H"/>
</dbReference>
<dbReference type="Proteomes" id="UP000567885">
    <property type="component" value="Unassembled WGS sequence"/>
</dbReference>
<feature type="signal peptide" evidence="1">
    <location>
        <begin position="1"/>
        <end position="24"/>
    </location>
</feature>
<evidence type="ECO:0000313" key="4">
    <source>
        <dbReference type="EMBL" id="KAF5676577.1"/>
    </source>
</evidence>
<evidence type="ECO:0000259" key="2">
    <source>
        <dbReference type="Pfam" id="PF17389"/>
    </source>
</evidence>
<proteinExistence type="predicted"/>
<evidence type="ECO:0000259" key="3">
    <source>
        <dbReference type="Pfam" id="PF17390"/>
    </source>
</evidence>
<dbReference type="InterPro" id="IPR012341">
    <property type="entry name" value="6hp_glycosidase-like_sf"/>
</dbReference>
<keyword evidence="5" id="KW-1185">Reference proteome</keyword>
<name>A0A8H5WV15_FUSHE</name>
<feature type="chain" id="PRO_5034393558" evidence="1">
    <location>
        <begin position="25"/>
        <end position="833"/>
    </location>
</feature>
<dbReference type="GO" id="GO:0005975">
    <property type="term" value="P:carbohydrate metabolic process"/>
    <property type="evidence" value="ECO:0007669"/>
    <property type="project" value="InterPro"/>
</dbReference>
<dbReference type="Pfam" id="PF17390">
    <property type="entry name" value="Bac_rhamnosid_C"/>
    <property type="match status" value="1"/>
</dbReference>
<dbReference type="InterPro" id="IPR035398">
    <property type="entry name" value="Bac_rhamnosid_C"/>
</dbReference>
<dbReference type="EMBL" id="JAAGWQ010000032">
    <property type="protein sequence ID" value="KAF5676577.1"/>
    <property type="molecule type" value="Genomic_DNA"/>
</dbReference>
<comment type="caution">
    <text evidence="4">The sequence shown here is derived from an EMBL/GenBank/DDBJ whole genome shotgun (WGS) entry which is preliminary data.</text>
</comment>
<dbReference type="InterPro" id="IPR008928">
    <property type="entry name" value="6-hairpin_glycosidase_sf"/>
</dbReference>
<feature type="domain" description="Alpha-L-rhamnosidase C-terminal" evidence="3">
    <location>
        <begin position="755"/>
        <end position="823"/>
    </location>
</feature>
<reference evidence="4 5" key="1">
    <citation type="submission" date="2020-05" db="EMBL/GenBank/DDBJ databases">
        <title>Identification and distribution of gene clusters putatively required for synthesis of sphingolipid metabolism inhibitors in phylogenetically diverse species of the filamentous fungus Fusarium.</title>
        <authorList>
            <person name="Kim H.-S."/>
            <person name="Busman M."/>
            <person name="Brown D.W."/>
            <person name="Divon H."/>
            <person name="Uhlig S."/>
            <person name="Proctor R.H."/>
        </authorList>
    </citation>
    <scope>NUCLEOTIDE SEQUENCE [LARGE SCALE GENOMIC DNA]</scope>
    <source>
        <strain evidence="4 5">NRRL 20693</strain>
    </source>
</reference>
<dbReference type="Gene3D" id="1.50.10.10">
    <property type="match status" value="1"/>
</dbReference>
<evidence type="ECO:0000313" key="5">
    <source>
        <dbReference type="Proteomes" id="UP000567885"/>
    </source>
</evidence>
<sequence length="833" mass="91638">MWGSSLTRPLEVLALLLVCSPSLCSTNADEKKPFLPKGLFLGREPSYKTRPFARFTLDSKENTVAVLDYGHIVGGVPFLNVESLSEPAQVEIKYTEAYGGLREPFGDGPFLYTNQLASNFRVQTVNITKTGLFDIFLAQGGQRWMSLKLLTDGKIRFSEIGFRPTFPNVDPDQEPGYFECSDERLNKIWKAGVRGAQSSCLEKQSQPSTWRVDSKNGVLIESLRPIQSEVSPVVGNHTLEFETKIKRGGLWWGVAWAIGSGGGIGLQITGDLPKKTTFVNHNYTLSPRNTLQVTSGWGQVNQTTLPTYLLKTYDLPFPVYEDKWYKIQTTLKNGYLSAAIEGSQVFNMSLTSYRVLFRGQMIPITLTGRFGLGAYQDQMAYYRNVAVFDEHQKPVYKSSFTSEDVLEEYGVKTNHFAACMDGPKRDRLIWLGDYYHTSRIIGVSTSRFDLQRGTIESLIPTQDDEGLFSMSAPLGYQANTTVFDDNTGLQDYQLLGLLSLYSYIQSSNDLALLKENWPQFEKLVEWSISTVNKTDGLIHLTAGAFTGPTEAGSSVSCLAAQSFHAMAELGRAIGKGKTAKRWSAIGDALAQAIKKSLWNDRLGVWKLSTSNETDFSVAGTAFCSANGIATRTQATRSFKALDQLALGPGYMDNTRTDPDAPTTSISPNTNGFLLPALFESGDIKRGAKLIDTLWGPMVDNIQTSSGASWEYVLHDGTPGLGLFTSLGHPWGGAATYTLTEWVAGLRPAKGIEGYGYKNWLVGPEGGIAMGLNSAHARVLTAFGGSVEVVWKVKDKKHLEVVIHAPEKTSGVFTLGNLRKVLCGKSHYKFTVDL</sequence>
<organism evidence="4 5">
    <name type="scientific">Fusarium heterosporum</name>
    <dbReference type="NCBI Taxonomy" id="42747"/>
    <lineage>
        <taxon>Eukaryota</taxon>
        <taxon>Fungi</taxon>
        <taxon>Dikarya</taxon>
        <taxon>Ascomycota</taxon>
        <taxon>Pezizomycotina</taxon>
        <taxon>Sordariomycetes</taxon>
        <taxon>Hypocreomycetidae</taxon>
        <taxon>Hypocreales</taxon>
        <taxon>Nectriaceae</taxon>
        <taxon>Fusarium</taxon>
        <taxon>Fusarium heterosporum species complex</taxon>
    </lineage>
</organism>
<dbReference type="GO" id="GO:0003824">
    <property type="term" value="F:catalytic activity"/>
    <property type="evidence" value="ECO:0007669"/>
    <property type="project" value="UniProtKB-ARBA"/>
</dbReference>
<dbReference type="Pfam" id="PF17389">
    <property type="entry name" value="Bac_rhamnosid6H"/>
    <property type="match status" value="1"/>
</dbReference>
<dbReference type="PANTHER" id="PTHR34987">
    <property type="entry name" value="C, PUTATIVE (AFU_ORTHOLOGUE AFUA_3G02880)-RELATED"/>
    <property type="match status" value="1"/>
</dbReference>
<dbReference type="OrthoDB" id="10036721at2759"/>
<evidence type="ECO:0000256" key="1">
    <source>
        <dbReference type="SAM" id="SignalP"/>
    </source>
</evidence>
<protein>
    <submittedName>
        <fullName evidence="4">Is able to hydrolyze alpha-1</fullName>
    </submittedName>
</protein>
<gene>
    <name evidence="4" type="ORF">FHETE_2073</name>
</gene>